<reference evidence="1 2" key="1">
    <citation type="journal article" date="2013" name="Sci. Rep.">
        <title>Extraordinary expansion of a Sorangium cellulosum genome from an alkaline milieu.</title>
        <authorList>
            <person name="Han K."/>
            <person name="Li Z.F."/>
            <person name="Peng R."/>
            <person name="Zhu L.P."/>
            <person name="Zhou T."/>
            <person name="Wang L.G."/>
            <person name="Li S.G."/>
            <person name="Zhang X.B."/>
            <person name="Hu W."/>
            <person name="Wu Z.H."/>
            <person name="Qin N."/>
            <person name="Li Y.Z."/>
        </authorList>
    </citation>
    <scope>NUCLEOTIDE SEQUENCE [LARGE SCALE GENOMIC DNA]</scope>
    <source>
        <strain evidence="1 2">So0157-2</strain>
    </source>
</reference>
<dbReference type="HOGENOM" id="CLU_3030058_0_0_7"/>
<name>S4Y562_SORCE</name>
<sequence>MTKSTTASLSATTTTLRVALSRMPLSRIIVTAIVTRIAGRSRIAPVDTSSPSAGL</sequence>
<proteinExistence type="predicted"/>
<dbReference type="Proteomes" id="UP000014803">
    <property type="component" value="Chromosome"/>
</dbReference>
<protein>
    <submittedName>
        <fullName evidence="1">Uncharacterized protein</fullName>
    </submittedName>
</protein>
<evidence type="ECO:0000313" key="2">
    <source>
        <dbReference type="Proteomes" id="UP000014803"/>
    </source>
</evidence>
<organism evidence="1 2">
    <name type="scientific">Sorangium cellulosum So0157-2</name>
    <dbReference type="NCBI Taxonomy" id="1254432"/>
    <lineage>
        <taxon>Bacteria</taxon>
        <taxon>Pseudomonadati</taxon>
        <taxon>Myxococcota</taxon>
        <taxon>Polyangia</taxon>
        <taxon>Polyangiales</taxon>
        <taxon>Polyangiaceae</taxon>
        <taxon>Sorangium</taxon>
    </lineage>
</organism>
<dbReference type="KEGG" id="scu:SCE1572_36905"/>
<evidence type="ECO:0000313" key="1">
    <source>
        <dbReference type="EMBL" id="AGP39586.1"/>
    </source>
</evidence>
<accession>S4Y562</accession>
<dbReference type="AlphaFoldDB" id="S4Y562"/>
<gene>
    <name evidence="1" type="ORF">SCE1572_36905</name>
</gene>
<dbReference type="EMBL" id="CP003969">
    <property type="protein sequence ID" value="AGP39586.1"/>
    <property type="molecule type" value="Genomic_DNA"/>
</dbReference>